<evidence type="ECO:0000313" key="8">
    <source>
        <dbReference type="EMBL" id="TBH71202.1"/>
    </source>
</evidence>
<comment type="similarity">
    <text evidence="3 6">Belongs to the DHNA family.</text>
</comment>
<dbReference type="InterPro" id="IPR043133">
    <property type="entry name" value="GTP-CH-I_C/QueF"/>
</dbReference>
<gene>
    <name evidence="8" type="primary">folB</name>
    <name evidence="8" type="ORF">EWU20_10595</name>
</gene>
<evidence type="ECO:0000256" key="5">
    <source>
        <dbReference type="ARBA" id="ARBA00023239"/>
    </source>
</evidence>
<dbReference type="NCBIfam" id="TIGR00525">
    <property type="entry name" value="folB"/>
    <property type="match status" value="1"/>
</dbReference>
<evidence type="ECO:0000259" key="7">
    <source>
        <dbReference type="SMART" id="SM00905"/>
    </source>
</evidence>
<dbReference type="RefSeq" id="WP_130923815.1">
    <property type="nucleotide sequence ID" value="NZ_CP049835.1"/>
</dbReference>
<keyword evidence="5 6" id="KW-0456">Lyase</keyword>
<proteinExistence type="inferred from homology"/>
<dbReference type="Gene3D" id="3.30.1130.10">
    <property type="match status" value="1"/>
</dbReference>
<dbReference type="InterPro" id="IPR006157">
    <property type="entry name" value="FolB_dom"/>
</dbReference>
<dbReference type="PANTHER" id="PTHR42844">
    <property type="entry name" value="DIHYDRONEOPTERIN ALDOLASE 1-RELATED"/>
    <property type="match status" value="1"/>
</dbReference>
<dbReference type="OrthoDB" id="9803748at2"/>
<dbReference type="InterPro" id="IPR006156">
    <property type="entry name" value="Dihydroneopterin_aldolase"/>
</dbReference>
<comment type="caution">
    <text evidence="8">The sequence shown here is derived from an EMBL/GenBank/DDBJ whole genome shotgun (WGS) entry which is preliminary data.</text>
</comment>
<comment type="pathway">
    <text evidence="2 6">Cofactor biosynthesis; tetrahydrofolate biosynthesis; 2-amino-4-hydroxy-6-hydroxymethyl-7,8-dihydropteridine diphosphate from 7,8-dihydroneopterin triphosphate: step 3/4.</text>
</comment>
<dbReference type="GO" id="GO:0046654">
    <property type="term" value="P:tetrahydrofolate biosynthetic process"/>
    <property type="evidence" value="ECO:0007669"/>
    <property type="project" value="UniProtKB-UniRule"/>
</dbReference>
<dbReference type="NCBIfam" id="TIGR00526">
    <property type="entry name" value="folB_dom"/>
    <property type="match status" value="1"/>
</dbReference>
<dbReference type="SMART" id="SM00905">
    <property type="entry name" value="FolB"/>
    <property type="match status" value="1"/>
</dbReference>
<accession>A0A4V2IVI6</accession>
<feature type="domain" description="Dihydroneopterin aldolase/epimerase" evidence="7">
    <location>
        <begin position="6"/>
        <end position="117"/>
    </location>
</feature>
<sequence length="118" mass="13214">MANYQVSIDDIRIFAFHGLYPEERILGNWYTLDVVVESETQPAFSDDIANTIDYSQIYAICKQLMAEPVDLLETVAEAIAQKIKSELTEEVAVLVQISKENPPMGVSAGRSTVVYRLD</sequence>
<dbReference type="UniPathway" id="UPA00077">
    <property type="reaction ID" value="UER00154"/>
</dbReference>
<dbReference type="GO" id="GO:0046656">
    <property type="term" value="P:folic acid biosynthetic process"/>
    <property type="evidence" value="ECO:0007669"/>
    <property type="project" value="UniProtKB-UniRule"/>
</dbReference>
<dbReference type="GO" id="GO:0005737">
    <property type="term" value="C:cytoplasm"/>
    <property type="evidence" value="ECO:0007669"/>
    <property type="project" value="TreeGrafter"/>
</dbReference>
<dbReference type="EC" id="4.1.2.25" evidence="6"/>
<evidence type="ECO:0000256" key="3">
    <source>
        <dbReference type="ARBA" id="ARBA00005708"/>
    </source>
</evidence>
<comment type="function">
    <text evidence="6">Catalyzes the conversion of 7,8-dihydroneopterin to 6-hydroxymethyl-7,8-dihydropterin.</text>
</comment>
<dbReference type="PANTHER" id="PTHR42844:SF1">
    <property type="entry name" value="DIHYDRONEOPTERIN ALDOLASE 1-RELATED"/>
    <property type="match status" value="1"/>
</dbReference>
<keyword evidence="4 6" id="KW-0289">Folate biosynthesis</keyword>
<dbReference type="AlphaFoldDB" id="A0A4V2IVI6"/>
<keyword evidence="9" id="KW-1185">Reference proteome</keyword>
<comment type="catalytic activity">
    <reaction evidence="1 6">
        <text>7,8-dihydroneopterin = 6-hydroxymethyl-7,8-dihydropterin + glycolaldehyde</text>
        <dbReference type="Rhea" id="RHEA:10540"/>
        <dbReference type="ChEBI" id="CHEBI:17001"/>
        <dbReference type="ChEBI" id="CHEBI:17071"/>
        <dbReference type="ChEBI" id="CHEBI:44841"/>
        <dbReference type="EC" id="4.1.2.25"/>
    </reaction>
</comment>
<name>A0A4V2IVI6_9BACT</name>
<dbReference type="EMBL" id="SEWY01000005">
    <property type="protein sequence ID" value="TBH71202.1"/>
    <property type="molecule type" value="Genomic_DNA"/>
</dbReference>
<organism evidence="8 9">
    <name type="scientific">Aquirufa antheringensis</name>
    <dbReference type="NCBI Taxonomy" id="2516559"/>
    <lineage>
        <taxon>Bacteria</taxon>
        <taxon>Pseudomonadati</taxon>
        <taxon>Bacteroidota</taxon>
        <taxon>Cytophagia</taxon>
        <taxon>Cytophagales</taxon>
        <taxon>Flectobacillaceae</taxon>
        <taxon>Aquirufa</taxon>
    </lineage>
</organism>
<evidence type="ECO:0000313" key="9">
    <source>
        <dbReference type="Proteomes" id="UP000293583"/>
    </source>
</evidence>
<dbReference type="Pfam" id="PF02152">
    <property type="entry name" value="FolB"/>
    <property type="match status" value="1"/>
</dbReference>
<evidence type="ECO:0000256" key="4">
    <source>
        <dbReference type="ARBA" id="ARBA00022909"/>
    </source>
</evidence>
<dbReference type="GO" id="GO:0004150">
    <property type="term" value="F:dihydroneopterin aldolase activity"/>
    <property type="evidence" value="ECO:0007669"/>
    <property type="project" value="UniProtKB-UniRule"/>
</dbReference>
<dbReference type="SUPFAM" id="SSF55620">
    <property type="entry name" value="Tetrahydrobiopterin biosynthesis enzymes-like"/>
    <property type="match status" value="1"/>
</dbReference>
<evidence type="ECO:0000256" key="6">
    <source>
        <dbReference type="RuleBase" id="RU362079"/>
    </source>
</evidence>
<evidence type="ECO:0000256" key="1">
    <source>
        <dbReference type="ARBA" id="ARBA00001353"/>
    </source>
</evidence>
<reference evidence="8 9" key="1">
    <citation type="submission" date="2019-02" db="EMBL/GenBank/DDBJ databases">
        <title>Genome of a new Bacteroidetes strain.</title>
        <authorList>
            <person name="Pitt A."/>
        </authorList>
    </citation>
    <scope>NUCLEOTIDE SEQUENCE [LARGE SCALE GENOMIC DNA]</scope>
    <source>
        <strain evidence="8 9">103A-SOEBACH</strain>
    </source>
</reference>
<evidence type="ECO:0000256" key="2">
    <source>
        <dbReference type="ARBA" id="ARBA00005013"/>
    </source>
</evidence>
<protein>
    <recommendedName>
        <fullName evidence="6">7,8-dihydroneopterin aldolase</fullName>
        <ecNumber evidence="6">4.1.2.25</ecNumber>
    </recommendedName>
</protein>
<dbReference type="Proteomes" id="UP000293583">
    <property type="component" value="Unassembled WGS sequence"/>
</dbReference>